<evidence type="ECO:0000256" key="1">
    <source>
        <dbReference type="ARBA" id="ARBA00022842"/>
    </source>
</evidence>
<keyword evidence="1" id="KW-0460">Magnesium</keyword>
<dbReference type="Gene3D" id="3.40.50.1010">
    <property type="entry name" value="5'-nuclease"/>
    <property type="match status" value="1"/>
</dbReference>
<gene>
    <name evidence="2" type="ORF">BN948_03401</name>
</gene>
<reference evidence="3" key="1">
    <citation type="submission" date="2014-11" db="EMBL/GenBank/DDBJ databases">
        <title>Draft genome sequence of Hydrogenophaga intermedia S1.</title>
        <authorList>
            <person name="Gan H.M."/>
            <person name="Chew T.H."/>
            <person name="Stolz A."/>
        </authorList>
    </citation>
    <scope>NUCLEOTIDE SEQUENCE [LARGE SCALE GENOMIC DNA]</scope>
    <source>
        <strain evidence="3">S1</strain>
    </source>
</reference>
<dbReference type="InterPro" id="IPR051619">
    <property type="entry name" value="TypeII_TA_RNase_PINc/VapC"/>
</dbReference>
<name>A0A1L1PJN6_HYDIT</name>
<dbReference type="PANTHER" id="PTHR35901:SF1">
    <property type="entry name" value="EXONUCLEASE VAPC9"/>
    <property type="match status" value="1"/>
</dbReference>
<sequence>MKPWVIDASVAVAWLIPEHQHPRCDEHYGRARGQAGLYHAPALWHWQVGQALLLACRSGRLPRAHYERGLELVAQAQVEIDPPPNLHRRSQVLRLAEAHQISYLDAAYLELVVRLNGTLLSREAALLAAARACGIAVEPF</sequence>
<dbReference type="PANTHER" id="PTHR35901">
    <property type="entry name" value="RIBONUCLEASE VAPC3"/>
    <property type="match status" value="1"/>
</dbReference>
<dbReference type="InterPro" id="IPR044153">
    <property type="entry name" value="PIN_Pae0151-like"/>
</dbReference>
<dbReference type="InterPro" id="IPR029060">
    <property type="entry name" value="PIN-like_dom_sf"/>
</dbReference>
<evidence type="ECO:0000313" key="2">
    <source>
        <dbReference type="EMBL" id="CDN88964.1"/>
    </source>
</evidence>
<organism evidence="2 3">
    <name type="scientific">Hydrogenophaga intermedia</name>
    <dbReference type="NCBI Taxonomy" id="65786"/>
    <lineage>
        <taxon>Bacteria</taxon>
        <taxon>Pseudomonadati</taxon>
        <taxon>Pseudomonadota</taxon>
        <taxon>Betaproteobacteria</taxon>
        <taxon>Burkholderiales</taxon>
        <taxon>Comamonadaceae</taxon>
        <taxon>Hydrogenophaga</taxon>
    </lineage>
</organism>
<dbReference type="AlphaFoldDB" id="A0A1L1PJN6"/>
<dbReference type="SUPFAM" id="SSF88723">
    <property type="entry name" value="PIN domain-like"/>
    <property type="match status" value="1"/>
</dbReference>
<accession>A0A1L1PJN6</accession>
<dbReference type="RefSeq" id="WP_051756167.1">
    <property type="nucleotide sequence ID" value="NZ_CCAE010000032.1"/>
</dbReference>
<proteinExistence type="predicted"/>
<protein>
    <submittedName>
        <fullName evidence="2">Uncharacterized protein</fullName>
    </submittedName>
</protein>
<dbReference type="CDD" id="cd09873">
    <property type="entry name" value="PIN_Pae0151-like"/>
    <property type="match status" value="1"/>
</dbReference>
<keyword evidence="3" id="KW-1185">Reference proteome</keyword>
<dbReference type="Proteomes" id="UP000028878">
    <property type="component" value="Unassembled WGS sequence"/>
</dbReference>
<evidence type="ECO:0000313" key="3">
    <source>
        <dbReference type="Proteomes" id="UP000028878"/>
    </source>
</evidence>
<dbReference type="EMBL" id="CCAE010000032">
    <property type="protein sequence ID" value="CDN88964.1"/>
    <property type="molecule type" value="Genomic_DNA"/>
</dbReference>